<evidence type="ECO:0000313" key="4">
    <source>
        <dbReference type="Proteomes" id="UP000007110"/>
    </source>
</evidence>
<organism evidence="3 4">
    <name type="scientific">Strongylocentrotus purpuratus</name>
    <name type="common">Purple sea urchin</name>
    <dbReference type="NCBI Taxonomy" id="7668"/>
    <lineage>
        <taxon>Eukaryota</taxon>
        <taxon>Metazoa</taxon>
        <taxon>Echinodermata</taxon>
        <taxon>Eleutherozoa</taxon>
        <taxon>Echinozoa</taxon>
        <taxon>Echinoidea</taxon>
        <taxon>Euechinoidea</taxon>
        <taxon>Echinacea</taxon>
        <taxon>Camarodonta</taxon>
        <taxon>Echinidea</taxon>
        <taxon>Strongylocentrotidae</taxon>
        <taxon>Strongylocentrotus</taxon>
    </lineage>
</organism>
<proteinExistence type="predicted"/>
<keyword evidence="1" id="KW-0175">Coiled coil</keyword>
<dbReference type="InParanoid" id="A0A7M7SWD8"/>
<dbReference type="PANTHER" id="PTHR28671">
    <property type="entry name" value="COILED-COIL DOMAIN-CONTAINING PROTEIN 169"/>
    <property type="match status" value="1"/>
</dbReference>
<dbReference type="EnsemblMetazoa" id="XM_030980239">
    <property type="protein sequence ID" value="XP_030836099"/>
    <property type="gene ID" value="LOC100892720"/>
</dbReference>
<dbReference type="Proteomes" id="UP000007110">
    <property type="component" value="Unassembled WGS sequence"/>
</dbReference>
<reference evidence="4" key="1">
    <citation type="submission" date="2015-02" db="EMBL/GenBank/DDBJ databases">
        <title>Genome sequencing for Strongylocentrotus purpuratus.</title>
        <authorList>
            <person name="Murali S."/>
            <person name="Liu Y."/>
            <person name="Vee V."/>
            <person name="English A."/>
            <person name="Wang M."/>
            <person name="Skinner E."/>
            <person name="Han Y."/>
            <person name="Muzny D.M."/>
            <person name="Worley K.C."/>
            <person name="Gibbs R.A."/>
        </authorList>
    </citation>
    <scope>NUCLEOTIDE SEQUENCE</scope>
</reference>
<evidence type="ECO:0000256" key="2">
    <source>
        <dbReference type="SAM" id="MobiDB-lite"/>
    </source>
</evidence>
<dbReference type="RefSeq" id="XP_030836099.1">
    <property type="nucleotide sequence ID" value="XM_030980239.1"/>
</dbReference>
<dbReference type="FunCoup" id="A0A7M7SWD8">
    <property type="interactions" value="67"/>
</dbReference>
<dbReference type="Pfam" id="PF15372">
    <property type="entry name" value="DUF4600"/>
    <property type="match status" value="1"/>
</dbReference>
<feature type="coiled-coil region" evidence="1">
    <location>
        <begin position="30"/>
        <end position="92"/>
    </location>
</feature>
<dbReference type="InterPro" id="IPR028022">
    <property type="entry name" value="DUF4600"/>
</dbReference>
<accession>A0A7M7SWD8</accession>
<name>A0A7M7SWD8_STRPU</name>
<reference evidence="3" key="2">
    <citation type="submission" date="2021-01" db="UniProtKB">
        <authorList>
            <consortium name="EnsemblMetazoa"/>
        </authorList>
    </citation>
    <scope>IDENTIFICATION</scope>
</reference>
<dbReference type="PANTHER" id="PTHR28671:SF3">
    <property type="entry name" value="COILED-COIL DOMAIN-CONTAINING PROTEIN 169"/>
    <property type="match status" value="1"/>
</dbReference>
<sequence length="221" mass="25818">MANKRGREPSADGGDVDKIRAEIEQEKQMSTMLESSMIELETTMEELEKRYDCILDEGNEWKTRFETQEELNALLEKQLLFLRDKLEKAKESSKDGFSEELKAFDDLSEPSLRKLVKELEREKNSFNSQLRDYDWRLDQESKAFHKAHEARKNFLTELRNARLEEDKFKQSQKKGSHMGTPRDSYNSTPASRPPGRNVPDNQRIIDPRRGPIRKNAAVKLN</sequence>
<evidence type="ECO:0000313" key="3">
    <source>
        <dbReference type="EnsemblMetazoa" id="XP_030836099"/>
    </source>
</evidence>
<dbReference type="GeneID" id="100892720"/>
<feature type="region of interest" description="Disordered" evidence="2">
    <location>
        <begin position="162"/>
        <end position="221"/>
    </location>
</feature>
<dbReference type="OrthoDB" id="6615663at2759"/>
<dbReference type="OMA" id="NECHTYL"/>
<dbReference type="AlphaFoldDB" id="A0A7M7SWD8"/>
<dbReference type="KEGG" id="spu:100892720"/>
<evidence type="ECO:0000256" key="1">
    <source>
        <dbReference type="SAM" id="Coils"/>
    </source>
</evidence>
<keyword evidence="4" id="KW-1185">Reference proteome</keyword>
<protein>
    <submittedName>
        <fullName evidence="3">Uncharacterized protein</fullName>
    </submittedName>
</protein>